<organism evidence="2 3">
    <name type="scientific">Candidatus Brachybacterium merdavium</name>
    <dbReference type="NCBI Taxonomy" id="2838513"/>
    <lineage>
        <taxon>Bacteria</taxon>
        <taxon>Bacillati</taxon>
        <taxon>Actinomycetota</taxon>
        <taxon>Actinomycetes</taxon>
        <taxon>Micrococcales</taxon>
        <taxon>Dermabacteraceae</taxon>
        <taxon>Brachybacterium</taxon>
    </lineage>
</organism>
<evidence type="ECO:0000313" key="2">
    <source>
        <dbReference type="EMBL" id="HJB10327.1"/>
    </source>
</evidence>
<dbReference type="InterPro" id="IPR051908">
    <property type="entry name" value="Ribosomal_N-acetyltransferase"/>
</dbReference>
<dbReference type="SUPFAM" id="SSF55729">
    <property type="entry name" value="Acyl-CoA N-acyltransferases (Nat)"/>
    <property type="match status" value="1"/>
</dbReference>
<gene>
    <name evidence="2" type="ORF">H9786_07315</name>
</gene>
<comment type="caution">
    <text evidence="2">The sequence shown here is derived from an EMBL/GenBank/DDBJ whole genome shotgun (WGS) entry which is preliminary data.</text>
</comment>
<dbReference type="Proteomes" id="UP000823823">
    <property type="component" value="Unassembled WGS sequence"/>
</dbReference>
<evidence type="ECO:0000259" key="1">
    <source>
        <dbReference type="PROSITE" id="PS51186"/>
    </source>
</evidence>
<accession>A0A9D2RPW4</accession>
<dbReference type="GO" id="GO:0005737">
    <property type="term" value="C:cytoplasm"/>
    <property type="evidence" value="ECO:0007669"/>
    <property type="project" value="TreeGrafter"/>
</dbReference>
<evidence type="ECO:0000313" key="3">
    <source>
        <dbReference type="Proteomes" id="UP000823823"/>
    </source>
</evidence>
<reference evidence="2" key="1">
    <citation type="journal article" date="2021" name="PeerJ">
        <title>Extensive microbial diversity within the chicken gut microbiome revealed by metagenomics and culture.</title>
        <authorList>
            <person name="Gilroy R."/>
            <person name="Ravi A."/>
            <person name="Getino M."/>
            <person name="Pursley I."/>
            <person name="Horton D.L."/>
            <person name="Alikhan N.F."/>
            <person name="Baker D."/>
            <person name="Gharbi K."/>
            <person name="Hall N."/>
            <person name="Watson M."/>
            <person name="Adriaenssens E.M."/>
            <person name="Foster-Nyarko E."/>
            <person name="Jarju S."/>
            <person name="Secka A."/>
            <person name="Antonio M."/>
            <person name="Oren A."/>
            <person name="Chaudhuri R.R."/>
            <person name="La Ragione R."/>
            <person name="Hildebrand F."/>
            <person name="Pallen M.J."/>
        </authorList>
    </citation>
    <scope>NUCLEOTIDE SEQUENCE</scope>
    <source>
        <strain evidence="2">ChiHjej13B12-24818</strain>
    </source>
</reference>
<dbReference type="AlphaFoldDB" id="A0A9D2RPW4"/>
<dbReference type="PROSITE" id="PS51186">
    <property type="entry name" value="GNAT"/>
    <property type="match status" value="1"/>
</dbReference>
<dbReference type="InterPro" id="IPR000182">
    <property type="entry name" value="GNAT_dom"/>
</dbReference>
<feature type="domain" description="N-acetyltransferase" evidence="1">
    <location>
        <begin position="23"/>
        <end position="191"/>
    </location>
</feature>
<reference evidence="2" key="2">
    <citation type="submission" date="2021-04" db="EMBL/GenBank/DDBJ databases">
        <authorList>
            <person name="Gilroy R."/>
        </authorList>
    </citation>
    <scope>NUCLEOTIDE SEQUENCE</scope>
    <source>
        <strain evidence="2">ChiHjej13B12-24818</strain>
    </source>
</reference>
<protein>
    <submittedName>
        <fullName evidence="2">GNAT family N-acetyltransferase</fullName>
    </submittedName>
</protein>
<dbReference type="InterPro" id="IPR016181">
    <property type="entry name" value="Acyl_CoA_acyltransferase"/>
</dbReference>
<dbReference type="PANTHER" id="PTHR43441">
    <property type="entry name" value="RIBOSOMAL-PROTEIN-SERINE ACETYLTRANSFERASE"/>
    <property type="match status" value="1"/>
</dbReference>
<sequence length="219" mass="24222">MDPTPGLSALFPPHGLVIRAGSLTLRVLTDADLPEYAELIRRPIFDEADAEYVFPWYAVDPEQRVREALRFQWRLRADLSAEQWTLPFGIWADGRLIGCQDAMATRFAQRKAIDSGSWLTRDQHGRGYGTLMRQAMLVFAFDHLGATRAESAAAVGNASSFGVSRACGYVDNGTQISRLAGAPLLEQRFLVTPDTLRRPSVPVEVEGLSEELREMLGAA</sequence>
<dbReference type="Gene3D" id="3.40.630.30">
    <property type="match status" value="1"/>
</dbReference>
<proteinExistence type="predicted"/>
<dbReference type="PANTHER" id="PTHR43441:SF11">
    <property type="entry name" value="RIBOSOMAL-PROTEIN-SERINE ACETYLTRANSFERASE"/>
    <property type="match status" value="1"/>
</dbReference>
<dbReference type="GO" id="GO:1990189">
    <property type="term" value="F:protein N-terminal-serine acetyltransferase activity"/>
    <property type="evidence" value="ECO:0007669"/>
    <property type="project" value="TreeGrafter"/>
</dbReference>
<name>A0A9D2RPW4_9MICO</name>
<dbReference type="EMBL" id="DWZH01000053">
    <property type="protein sequence ID" value="HJB10327.1"/>
    <property type="molecule type" value="Genomic_DNA"/>
</dbReference>
<dbReference type="Pfam" id="PF13302">
    <property type="entry name" value="Acetyltransf_3"/>
    <property type="match status" value="1"/>
</dbReference>
<dbReference type="GO" id="GO:0008999">
    <property type="term" value="F:protein-N-terminal-alanine acetyltransferase activity"/>
    <property type="evidence" value="ECO:0007669"/>
    <property type="project" value="TreeGrafter"/>
</dbReference>